<dbReference type="AlphaFoldDB" id="A0A6A5VRT7"/>
<accession>A0A6A5VRT7</accession>
<gene>
    <name evidence="2" type="ORF">BU23DRAFT_595216</name>
</gene>
<feature type="compositionally biased region" description="Polar residues" evidence="1">
    <location>
        <begin position="112"/>
        <end position="121"/>
    </location>
</feature>
<feature type="region of interest" description="Disordered" evidence="1">
    <location>
        <begin position="1"/>
        <end position="141"/>
    </location>
</feature>
<feature type="compositionally biased region" description="Low complexity" evidence="1">
    <location>
        <begin position="89"/>
        <end position="100"/>
    </location>
</feature>
<keyword evidence="3" id="KW-1185">Reference proteome</keyword>
<sequence>MPAKLLESHFPYIHARSTSSTDLSKPPKSTSKSSSGPSSPTTPRRPQPTRASSHPGPASQSTPSPKPKQPARAFGTNYRVRRTPPSSPPNGLSSSQPLGPAHAHSNVRDFANISSSAAHSQPTRRKPVYSMHEADPAVKGRSEVVYTDDELLKRLNTIGESDEVDVERVKTVDREKERKWEEKRKRKEEREMEEWNRREALKARKAMTRGFSWKGVKNVVGGFR</sequence>
<feature type="compositionally biased region" description="Basic and acidic residues" evidence="1">
    <location>
        <begin position="132"/>
        <end position="141"/>
    </location>
</feature>
<evidence type="ECO:0000256" key="1">
    <source>
        <dbReference type="SAM" id="MobiDB-lite"/>
    </source>
</evidence>
<proteinExistence type="predicted"/>
<evidence type="ECO:0000313" key="3">
    <source>
        <dbReference type="Proteomes" id="UP000800036"/>
    </source>
</evidence>
<dbReference type="OrthoDB" id="3798250at2759"/>
<feature type="region of interest" description="Disordered" evidence="1">
    <location>
        <begin position="177"/>
        <end position="196"/>
    </location>
</feature>
<name>A0A6A5VRT7_9PLEO</name>
<reference evidence="2" key="1">
    <citation type="journal article" date="2020" name="Stud. Mycol.">
        <title>101 Dothideomycetes genomes: a test case for predicting lifestyles and emergence of pathogens.</title>
        <authorList>
            <person name="Haridas S."/>
            <person name="Albert R."/>
            <person name="Binder M."/>
            <person name="Bloem J."/>
            <person name="Labutti K."/>
            <person name="Salamov A."/>
            <person name="Andreopoulos B."/>
            <person name="Baker S."/>
            <person name="Barry K."/>
            <person name="Bills G."/>
            <person name="Bluhm B."/>
            <person name="Cannon C."/>
            <person name="Castanera R."/>
            <person name="Culley D."/>
            <person name="Daum C."/>
            <person name="Ezra D."/>
            <person name="Gonzalez J."/>
            <person name="Henrissat B."/>
            <person name="Kuo A."/>
            <person name="Liang C."/>
            <person name="Lipzen A."/>
            <person name="Lutzoni F."/>
            <person name="Magnuson J."/>
            <person name="Mondo S."/>
            <person name="Nolan M."/>
            <person name="Ohm R."/>
            <person name="Pangilinan J."/>
            <person name="Park H.-J."/>
            <person name="Ramirez L."/>
            <person name="Alfaro M."/>
            <person name="Sun H."/>
            <person name="Tritt A."/>
            <person name="Yoshinaga Y."/>
            <person name="Zwiers L.-H."/>
            <person name="Turgeon B."/>
            <person name="Goodwin S."/>
            <person name="Spatafora J."/>
            <person name="Crous P."/>
            <person name="Grigoriev I."/>
        </authorList>
    </citation>
    <scope>NUCLEOTIDE SEQUENCE</scope>
    <source>
        <strain evidence="2">CBS 107.79</strain>
    </source>
</reference>
<dbReference type="Proteomes" id="UP000800036">
    <property type="component" value="Unassembled WGS sequence"/>
</dbReference>
<protein>
    <submittedName>
        <fullName evidence="2">Uncharacterized protein</fullName>
    </submittedName>
</protein>
<evidence type="ECO:0000313" key="2">
    <source>
        <dbReference type="EMBL" id="KAF1979299.1"/>
    </source>
</evidence>
<dbReference type="EMBL" id="ML976658">
    <property type="protein sequence ID" value="KAF1979299.1"/>
    <property type="molecule type" value="Genomic_DNA"/>
</dbReference>
<organism evidence="2 3">
    <name type="scientific">Bimuria novae-zelandiae CBS 107.79</name>
    <dbReference type="NCBI Taxonomy" id="1447943"/>
    <lineage>
        <taxon>Eukaryota</taxon>
        <taxon>Fungi</taxon>
        <taxon>Dikarya</taxon>
        <taxon>Ascomycota</taxon>
        <taxon>Pezizomycotina</taxon>
        <taxon>Dothideomycetes</taxon>
        <taxon>Pleosporomycetidae</taxon>
        <taxon>Pleosporales</taxon>
        <taxon>Massarineae</taxon>
        <taxon>Didymosphaeriaceae</taxon>
        <taxon>Bimuria</taxon>
    </lineage>
</organism>
<feature type="compositionally biased region" description="Low complexity" evidence="1">
    <location>
        <begin position="17"/>
        <end position="63"/>
    </location>
</feature>